<dbReference type="EMBL" id="KB932881">
    <property type="protein sequence ID" value="EOO03003.1"/>
    <property type="molecule type" value="Genomic_DNA"/>
</dbReference>
<feature type="transmembrane region" description="Helical" evidence="7">
    <location>
        <begin position="261"/>
        <end position="281"/>
    </location>
</feature>
<gene>
    <name evidence="9" type="ORF">UCRPA7_1459</name>
</gene>
<dbReference type="PROSITE" id="PS50850">
    <property type="entry name" value="MFS"/>
    <property type="match status" value="1"/>
</dbReference>
<name>R8BUD9_PHAM7</name>
<dbReference type="GeneID" id="19321608"/>
<keyword evidence="4 7" id="KW-0812">Transmembrane</keyword>
<sequence length="420" mass="47215">MVDVTGSKDVKPPKGEFYLVRVGLQSGARNFGMFVAARLILGFGDIIVICTAPLLIAEIAPAQDRAVLVTLAGATYHSGAFIAAWTTYGTLQIPSDWSWRAPSLIQGLFTVLMLAVIWWIPESPRFYVARDQPEKGLKVLAHYHANGDERDEVVQLEFAEITAALAMEKANNKSFSYLDFFRTKGNRWRLFIVVCVGLFSQWSGNGLVSYYLTTILNDIGITDAKSQLGINGGLTTFSLITNVFFSFFVDKWGRRRIQIISTVGMLVCFVIWTIISARYAIHADNSLGKAVVVMIFLYYLAYNLKSGLIASYTTEILPYHMRAKGYTAMEYALYVTLFFNQYVNSIALDNIQWRYYIFYCVFLLAELLIIYFFFVETKYLALEEITKLFDGDDVAQAATTELEQVGEKGFSAGGVHVEEP</sequence>
<dbReference type="KEGG" id="tmn:UCRPA7_1459"/>
<evidence type="ECO:0000256" key="4">
    <source>
        <dbReference type="ARBA" id="ARBA00022692"/>
    </source>
</evidence>
<feature type="transmembrane region" description="Helical" evidence="7">
    <location>
        <begin position="190"/>
        <end position="212"/>
    </location>
</feature>
<proteinExistence type="inferred from homology"/>
<evidence type="ECO:0000313" key="9">
    <source>
        <dbReference type="EMBL" id="EOO03003.1"/>
    </source>
</evidence>
<dbReference type="Proteomes" id="UP000014074">
    <property type="component" value="Unassembled WGS sequence"/>
</dbReference>
<dbReference type="PANTHER" id="PTHR48022">
    <property type="entry name" value="PLASTIDIC GLUCOSE TRANSPORTER 4"/>
    <property type="match status" value="1"/>
</dbReference>
<feature type="transmembrane region" description="Helical" evidence="7">
    <location>
        <begin position="287"/>
        <end position="304"/>
    </location>
</feature>
<dbReference type="InterPro" id="IPR050360">
    <property type="entry name" value="MFS_Sugar_Transporters"/>
</dbReference>
<evidence type="ECO:0000256" key="5">
    <source>
        <dbReference type="ARBA" id="ARBA00022989"/>
    </source>
</evidence>
<feature type="transmembrane region" description="Helical" evidence="7">
    <location>
        <begin position="103"/>
        <end position="120"/>
    </location>
</feature>
<evidence type="ECO:0000256" key="6">
    <source>
        <dbReference type="ARBA" id="ARBA00023136"/>
    </source>
</evidence>
<accession>R8BUD9</accession>
<feature type="domain" description="Major facilitator superfamily (MFS) profile" evidence="8">
    <location>
        <begin position="1"/>
        <end position="378"/>
    </location>
</feature>
<dbReference type="Gene3D" id="1.20.1250.20">
    <property type="entry name" value="MFS general substrate transporter like domains"/>
    <property type="match status" value="1"/>
</dbReference>
<dbReference type="InterPro" id="IPR005828">
    <property type="entry name" value="MFS_sugar_transport-like"/>
</dbReference>
<comment type="similarity">
    <text evidence="2">Belongs to the major facilitator superfamily. Sugar transporter (TC 2.A.1.1) family.</text>
</comment>
<evidence type="ECO:0000313" key="10">
    <source>
        <dbReference type="Proteomes" id="UP000014074"/>
    </source>
</evidence>
<keyword evidence="10" id="KW-1185">Reference proteome</keyword>
<dbReference type="Pfam" id="PF00083">
    <property type="entry name" value="Sugar_tr"/>
    <property type="match status" value="1"/>
</dbReference>
<evidence type="ECO:0000256" key="3">
    <source>
        <dbReference type="ARBA" id="ARBA00022448"/>
    </source>
</evidence>
<organism evidence="9 10">
    <name type="scientific">Phaeoacremonium minimum (strain UCR-PA7)</name>
    <name type="common">Esca disease fungus</name>
    <name type="synonym">Togninia minima</name>
    <dbReference type="NCBI Taxonomy" id="1286976"/>
    <lineage>
        <taxon>Eukaryota</taxon>
        <taxon>Fungi</taxon>
        <taxon>Dikarya</taxon>
        <taxon>Ascomycota</taxon>
        <taxon>Pezizomycotina</taxon>
        <taxon>Sordariomycetes</taxon>
        <taxon>Sordariomycetidae</taxon>
        <taxon>Togniniales</taxon>
        <taxon>Togniniaceae</taxon>
        <taxon>Phaeoacremonium</taxon>
    </lineage>
</organism>
<dbReference type="GO" id="GO:0016020">
    <property type="term" value="C:membrane"/>
    <property type="evidence" value="ECO:0007669"/>
    <property type="project" value="UniProtKB-SubCell"/>
</dbReference>
<feature type="transmembrane region" description="Helical" evidence="7">
    <location>
        <begin position="68"/>
        <end position="91"/>
    </location>
</feature>
<dbReference type="FunFam" id="1.20.1250.20:FF:000134">
    <property type="entry name" value="MFS sugar transporter protein"/>
    <property type="match status" value="1"/>
</dbReference>
<comment type="subcellular location">
    <subcellularLocation>
        <location evidence="1">Membrane</location>
        <topology evidence="1">Multi-pass membrane protein</topology>
    </subcellularLocation>
</comment>
<feature type="transmembrane region" description="Helical" evidence="7">
    <location>
        <begin position="31"/>
        <end position="56"/>
    </location>
</feature>
<dbReference type="AlphaFoldDB" id="R8BUD9"/>
<feature type="transmembrane region" description="Helical" evidence="7">
    <location>
        <begin position="325"/>
        <end position="343"/>
    </location>
</feature>
<keyword evidence="5 7" id="KW-1133">Transmembrane helix</keyword>
<reference evidence="10" key="1">
    <citation type="journal article" date="2013" name="Genome Announc.">
        <title>Draft genome sequence of the ascomycete Phaeoacremonium aleophilum strain UCR-PA7, a causal agent of the esca disease complex in grapevines.</title>
        <authorList>
            <person name="Blanco-Ulate B."/>
            <person name="Rolshausen P."/>
            <person name="Cantu D."/>
        </authorList>
    </citation>
    <scope>NUCLEOTIDE SEQUENCE [LARGE SCALE GENOMIC DNA]</scope>
    <source>
        <strain evidence="10">UCR-PA7</strain>
    </source>
</reference>
<dbReference type="InterPro" id="IPR020846">
    <property type="entry name" value="MFS_dom"/>
</dbReference>
<dbReference type="RefSeq" id="XP_007912230.1">
    <property type="nucleotide sequence ID" value="XM_007914039.1"/>
</dbReference>
<protein>
    <submittedName>
        <fullName evidence="9">Putative hexose protein</fullName>
    </submittedName>
</protein>
<dbReference type="OrthoDB" id="6133115at2759"/>
<dbReference type="HOGENOM" id="CLU_001265_30_13_1"/>
<dbReference type="GO" id="GO:0005351">
    <property type="term" value="F:carbohydrate:proton symporter activity"/>
    <property type="evidence" value="ECO:0007669"/>
    <property type="project" value="TreeGrafter"/>
</dbReference>
<evidence type="ECO:0000259" key="8">
    <source>
        <dbReference type="PROSITE" id="PS50850"/>
    </source>
</evidence>
<keyword evidence="3" id="KW-0813">Transport</keyword>
<keyword evidence="6 7" id="KW-0472">Membrane</keyword>
<dbReference type="InterPro" id="IPR036259">
    <property type="entry name" value="MFS_trans_sf"/>
</dbReference>
<dbReference type="PANTHER" id="PTHR48022:SF63">
    <property type="entry name" value="TRANSPORTER, PUTATIVE-RELATED"/>
    <property type="match status" value="1"/>
</dbReference>
<evidence type="ECO:0000256" key="1">
    <source>
        <dbReference type="ARBA" id="ARBA00004141"/>
    </source>
</evidence>
<evidence type="ECO:0000256" key="2">
    <source>
        <dbReference type="ARBA" id="ARBA00010992"/>
    </source>
</evidence>
<evidence type="ECO:0000256" key="7">
    <source>
        <dbReference type="SAM" id="Phobius"/>
    </source>
</evidence>
<dbReference type="SUPFAM" id="SSF103473">
    <property type="entry name" value="MFS general substrate transporter"/>
    <property type="match status" value="1"/>
</dbReference>
<feature type="transmembrane region" description="Helical" evidence="7">
    <location>
        <begin position="232"/>
        <end position="249"/>
    </location>
</feature>
<feature type="transmembrane region" description="Helical" evidence="7">
    <location>
        <begin position="355"/>
        <end position="374"/>
    </location>
</feature>
<dbReference type="eggNOG" id="KOG0254">
    <property type="taxonomic scope" value="Eukaryota"/>
</dbReference>